<evidence type="ECO:0000313" key="1">
    <source>
        <dbReference type="EMBL" id="MPM99977.1"/>
    </source>
</evidence>
<name>A0A645EDC7_9ZZZZ</name>
<dbReference type="SUPFAM" id="SSF52768">
    <property type="entry name" value="Arginase/deacetylase"/>
    <property type="match status" value="1"/>
</dbReference>
<proteinExistence type="predicted"/>
<gene>
    <name evidence="1" type="ORF">SDC9_147172</name>
</gene>
<dbReference type="AlphaFoldDB" id="A0A645EDC7"/>
<dbReference type="GO" id="GO:0046872">
    <property type="term" value="F:metal ion binding"/>
    <property type="evidence" value="ECO:0007669"/>
    <property type="project" value="InterPro"/>
</dbReference>
<dbReference type="EMBL" id="VSSQ01046028">
    <property type="protein sequence ID" value="MPM99977.1"/>
    <property type="molecule type" value="Genomic_DNA"/>
</dbReference>
<protein>
    <recommendedName>
        <fullName evidence="2">Arginase</fullName>
    </recommendedName>
</protein>
<organism evidence="1">
    <name type="scientific">bioreactor metagenome</name>
    <dbReference type="NCBI Taxonomy" id="1076179"/>
    <lineage>
        <taxon>unclassified sequences</taxon>
        <taxon>metagenomes</taxon>
        <taxon>ecological metagenomes</taxon>
    </lineage>
</organism>
<dbReference type="GO" id="GO:0008783">
    <property type="term" value="F:agmatinase activity"/>
    <property type="evidence" value="ECO:0007669"/>
    <property type="project" value="TreeGrafter"/>
</dbReference>
<sequence length="251" mass="28963">MKPVVLIMNFTHIYEQESILHNPDFEWIDCTGIYGTNCYCDGEAIKLLTDKIAKYSPEGIHFIDSGNYHYVSKLWTDKIIRPFSLIVFDHHPDMQPSLFDNLLSCGCWVKEVLDTNPFVRKVCIVGASAKLLKDLDISHYDKLIFYSDNALNSDDIWNKFAHMQFDEPVYISVDKDVLNRESVITNWDQGSLSLEELKKLLSIILRNQDVIGVDICGECSGVVGHFKMQEHIAINNRANEELLRLLRTYRK</sequence>
<dbReference type="Gene3D" id="3.40.800.10">
    <property type="entry name" value="Ureohydrolase domain"/>
    <property type="match status" value="1"/>
</dbReference>
<reference evidence="1" key="1">
    <citation type="submission" date="2019-08" db="EMBL/GenBank/DDBJ databases">
        <authorList>
            <person name="Kucharzyk K."/>
            <person name="Murdoch R.W."/>
            <person name="Higgins S."/>
            <person name="Loffler F."/>
        </authorList>
    </citation>
    <scope>NUCLEOTIDE SEQUENCE</scope>
</reference>
<dbReference type="PANTHER" id="PTHR11358:SF41">
    <property type="entry name" value="ARGINASE"/>
    <property type="match status" value="1"/>
</dbReference>
<accession>A0A645EDC7</accession>
<evidence type="ECO:0008006" key="2">
    <source>
        <dbReference type="Google" id="ProtNLM"/>
    </source>
</evidence>
<comment type="caution">
    <text evidence="1">The sequence shown here is derived from an EMBL/GenBank/DDBJ whole genome shotgun (WGS) entry which is preliminary data.</text>
</comment>
<dbReference type="GO" id="GO:0033389">
    <property type="term" value="P:putrescine biosynthetic process from arginine, via agmatine"/>
    <property type="evidence" value="ECO:0007669"/>
    <property type="project" value="TreeGrafter"/>
</dbReference>
<dbReference type="PANTHER" id="PTHR11358">
    <property type="entry name" value="ARGINASE/AGMATINASE"/>
    <property type="match status" value="1"/>
</dbReference>
<dbReference type="InterPro" id="IPR023696">
    <property type="entry name" value="Ureohydrolase_dom_sf"/>
</dbReference>
<dbReference type="Pfam" id="PF00491">
    <property type="entry name" value="Arginase"/>
    <property type="match status" value="1"/>
</dbReference>
<dbReference type="InterPro" id="IPR006035">
    <property type="entry name" value="Ureohydrolase"/>
</dbReference>